<evidence type="ECO:0000256" key="5">
    <source>
        <dbReference type="ARBA" id="ARBA00023004"/>
    </source>
</evidence>
<dbReference type="PANTHER" id="PTHR38839">
    <property type="entry name" value="TRANSCRIPTIONAL REGULATOR WHID-RELATED"/>
    <property type="match status" value="1"/>
</dbReference>
<dbReference type="EMBL" id="AP012057">
    <property type="protein sequence ID" value="BAN04134.1"/>
    <property type="molecule type" value="Genomic_DNA"/>
</dbReference>
<name>A0A6C7E902_ILUCY</name>
<protein>
    <recommendedName>
        <fullName evidence="11">Transcriptional regulator WhiB</fullName>
    </recommendedName>
</protein>
<keyword evidence="14" id="KW-1185">Reference proteome</keyword>
<dbReference type="GO" id="GO:0051539">
    <property type="term" value="F:4 iron, 4 sulfur cluster binding"/>
    <property type="evidence" value="ECO:0007669"/>
    <property type="project" value="UniProtKB-UniRule"/>
</dbReference>
<keyword evidence="10 11" id="KW-0804">Transcription</keyword>
<dbReference type="RefSeq" id="WP_015443381.1">
    <property type="nucleotide sequence ID" value="NC_020520.1"/>
</dbReference>
<feature type="binding site" evidence="11">
    <location>
        <position position="49"/>
    </location>
    <ligand>
        <name>[4Fe-4S] cluster</name>
        <dbReference type="ChEBI" id="CHEBI:49883"/>
    </ligand>
</feature>
<gene>
    <name evidence="11" type="primary">whiB</name>
    <name evidence="13" type="ORF">YM304_38200</name>
</gene>
<comment type="function">
    <text evidence="11">Acts as a transcriptional regulator. Probably redox-responsive. The apo- but not holo-form probably binds DNA.</text>
</comment>
<dbReference type="KEGG" id="aym:YM304_38200"/>
<keyword evidence="7 11" id="KW-0805">Transcription regulation</keyword>
<dbReference type="InterPro" id="IPR034768">
    <property type="entry name" value="4FE4S_WBL"/>
</dbReference>
<keyword evidence="11" id="KW-0963">Cytoplasm</keyword>
<reference evidence="13 14" key="1">
    <citation type="journal article" date="2013" name="Int. J. Syst. Evol. Microbiol.">
        <title>Ilumatobacter nonamiense sp. nov. and Ilumatobacter coccineum sp. nov., isolated from seashore sand.</title>
        <authorList>
            <person name="Matsumoto A."/>
            <person name="Kasai H."/>
            <person name="Matsuo Y."/>
            <person name="Shizuri Y."/>
            <person name="Ichikawa N."/>
            <person name="Fujita N."/>
            <person name="Omura S."/>
            <person name="Takahashi Y."/>
        </authorList>
    </citation>
    <scope>NUCLEOTIDE SEQUENCE [LARGE SCALE GENOMIC DNA]</scope>
    <source>
        <strain evidence="14">NBRC 103263 / KCTC 29153 / YM16-304</strain>
    </source>
</reference>
<dbReference type="Proteomes" id="UP000011863">
    <property type="component" value="Chromosome"/>
</dbReference>
<dbReference type="Pfam" id="PF02467">
    <property type="entry name" value="Whib"/>
    <property type="match status" value="1"/>
</dbReference>
<organism evidence="13 14">
    <name type="scientific">Ilumatobacter coccineus (strain NBRC 103263 / KCTC 29153 / YM16-304)</name>
    <dbReference type="NCBI Taxonomy" id="1313172"/>
    <lineage>
        <taxon>Bacteria</taxon>
        <taxon>Bacillati</taxon>
        <taxon>Actinomycetota</taxon>
        <taxon>Acidimicrobiia</taxon>
        <taxon>Acidimicrobiales</taxon>
        <taxon>Ilumatobacteraceae</taxon>
        <taxon>Ilumatobacter</taxon>
    </lineage>
</organism>
<comment type="subcellular location">
    <subcellularLocation>
        <location evidence="1 11">Cytoplasm</location>
    </subcellularLocation>
</comment>
<comment type="PTM">
    <text evidence="11">Upon Fe-S cluster removal intramolecular disulfide bonds are formed.</text>
</comment>
<evidence type="ECO:0000256" key="9">
    <source>
        <dbReference type="ARBA" id="ARBA00023157"/>
    </source>
</evidence>
<evidence type="ECO:0000256" key="3">
    <source>
        <dbReference type="ARBA" id="ARBA00022485"/>
    </source>
</evidence>
<feature type="domain" description="4Fe-4S Wbl-type" evidence="12">
    <location>
        <begin position="17"/>
        <end position="82"/>
    </location>
</feature>
<keyword evidence="9 11" id="KW-1015">Disulfide bond</keyword>
<keyword evidence="3 11" id="KW-0004">4Fe-4S</keyword>
<evidence type="ECO:0000259" key="12">
    <source>
        <dbReference type="PROSITE" id="PS51674"/>
    </source>
</evidence>
<comment type="similarity">
    <text evidence="2 11">Belongs to the WhiB family.</text>
</comment>
<evidence type="ECO:0000256" key="4">
    <source>
        <dbReference type="ARBA" id="ARBA00022723"/>
    </source>
</evidence>
<keyword evidence="8 11" id="KW-0238">DNA-binding</keyword>
<evidence type="ECO:0000313" key="13">
    <source>
        <dbReference type="EMBL" id="BAN04134.1"/>
    </source>
</evidence>
<evidence type="ECO:0000256" key="6">
    <source>
        <dbReference type="ARBA" id="ARBA00023014"/>
    </source>
</evidence>
<keyword evidence="5 11" id="KW-0408">Iron</keyword>
<dbReference type="OrthoDB" id="4870319at2"/>
<accession>A0A6C7E902</accession>
<dbReference type="GO" id="GO:0035731">
    <property type="term" value="F:dinitrosyl-iron complex binding"/>
    <property type="evidence" value="ECO:0007669"/>
    <property type="project" value="UniProtKB-UniRule"/>
</dbReference>
<dbReference type="GO" id="GO:0047134">
    <property type="term" value="F:protein-disulfide reductase [NAD(P)H] activity"/>
    <property type="evidence" value="ECO:0007669"/>
    <property type="project" value="TreeGrafter"/>
</dbReference>
<feature type="binding site" evidence="11">
    <location>
        <position position="52"/>
    </location>
    <ligand>
        <name>[4Fe-4S] cluster</name>
        <dbReference type="ChEBI" id="CHEBI:49883"/>
    </ligand>
</feature>
<dbReference type="GO" id="GO:0046872">
    <property type="term" value="F:metal ion binding"/>
    <property type="evidence" value="ECO:0007669"/>
    <property type="project" value="UniProtKB-KW"/>
</dbReference>
<dbReference type="InterPro" id="IPR003482">
    <property type="entry name" value="Whib"/>
</dbReference>
<comment type="PTM">
    <text evidence="11">The Fe-S cluster can be nitrosylated by nitric oxide (NO).</text>
</comment>
<proteinExistence type="inferred from homology"/>
<evidence type="ECO:0000256" key="11">
    <source>
        <dbReference type="HAMAP-Rule" id="MF_01479"/>
    </source>
</evidence>
<evidence type="ECO:0000256" key="8">
    <source>
        <dbReference type="ARBA" id="ARBA00023125"/>
    </source>
</evidence>
<evidence type="ECO:0000313" key="14">
    <source>
        <dbReference type="Proteomes" id="UP000011863"/>
    </source>
</evidence>
<keyword evidence="6 11" id="KW-0411">Iron-sulfur</keyword>
<dbReference type="AlphaFoldDB" id="A0A6C7E902"/>
<evidence type="ECO:0000256" key="1">
    <source>
        <dbReference type="ARBA" id="ARBA00004496"/>
    </source>
</evidence>
<comment type="cofactor">
    <cofactor evidence="11">
        <name>[4Fe-4S] cluster</name>
        <dbReference type="ChEBI" id="CHEBI:49883"/>
    </cofactor>
    <text evidence="11">Binds 1 [4Fe-4S] cluster per subunit. Following nitrosylation of the [4Fe-4S] cluster binds 1 [4Fe-8(NO)] cluster per subunit.</text>
</comment>
<dbReference type="GO" id="GO:0005737">
    <property type="term" value="C:cytoplasm"/>
    <property type="evidence" value="ECO:0007669"/>
    <property type="project" value="UniProtKB-SubCell"/>
</dbReference>
<dbReference type="HAMAP" id="MF_01479">
    <property type="entry name" value="WhiB"/>
    <property type="match status" value="1"/>
</dbReference>
<feature type="binding site" evidence="11">
    <location>
        <position position="18"/>
    </location>
    <ligand>
        <name>[4Fe-4S] cluster</name>
        <dbReference type="ChEBI" id="CHEBI:49883"/>
    </ligand>
</feature>
<evidence type="ECO:0000256" key="2">
    <source>
        <dbReference type="ARBA" id="ARBA00006597"/>
    </source>
</evidence>
<sequence>MTSLARPDRSGWQSSAACQGQMGVAFYPPVSSERRKSRSSREAQAKRVCASCPVSSDCLDHAIAVGERYGIWGGLTSAERKHLHN</sequence>
<dbReference type="GO" id="GO:0045454">
    <property type="term" value="P:cell redox homeostasis"/>
    <property type="evidence" value="ECO:0007669"/>
    <property type="project" value="TreeGrafter"/>
</dbReference>
<evidence type="ECO:0000256" key="7">
    <source>
        <dbReference type="ARBA" id="ARBA00023015"/>
    </source>
</evidence>
<feature type="binding site" evidence="11">
    <location>
        <position position="58"/>
    </location>
    <ligand>
        <name>[4Fe-4S] cluster</name>
        <dbReference type="ChEBI" id="CHEBI:49883"/>
    </ligand>
</feature>
<dbReference type="GO" id="GO:0045892">
    <property type="term" value="P:negative regulation of DNA-templated transcription"/>
    <property type="evidence" value="ECO:0007669"/>
    <property type="project" value="TreeGrafter"/>
</dbReference>
<dbReference type="GO" id="GO:0003677">
    <property type="term" value="F:DNA binding"/>
    <property type="evidence" value="ECO:0007669"/>
    <property type="project" value="UniProtKB-UniRule"/>
</dbReference>
<dbReference type="PROSITE" id="PS51674">
    <property type="entry name" value="4FE4S_WBL"/>
    <property type="match status" value="1"/>
</dbReference>
<evidence type="ECO:0000256" key="10">
    <source>
        <dbReference type="ARBA" id="ARBA00023163"/>
    </source>
</evidence>
<keyword evidence="4 11" id="KW-0479">Metal-binding</keyword>